<evidence type="ECO:0000313" key="6">
    <source>
        <dbReference type="EMBL" id="KKL20199.1"/>
    </source>
</evidence>
<dbReference type="InterPro" id="IPR036594">
    <property type="entry name" value="Meth_synthase_dom"/>
</dbReference>
<dbReference type="PANTHER" id="PTHR45833">
    <property type="entry name" value="METHIONINE SYNTHASE"/>
    <property type="match status" value="1"/>
</dbReference>
<dbReference type="GO" id="GO:0008705">
    <property type="term" value="F:methionine synthase activity"/>
    <property type="evidence" value="ECO:0007669"/>
    <property type="project" value="TreeGrafter"/>
</dbReference>
<dbReference type="InterPro" id="IPR050554">
    <property type="entry name" value="Met_Synthase/Corrinoid"/>
</dbReference>
<dbReference type="Gene3D" id="1.10.1240.10">
    <property type="entry name" value="Methionine synthase domain"/>
    <property type="match status" value="1"/>
</dbReference>
<dbReference type="SUPFAM" id="SSF47644">
    <property type="entry name" value="Methionine synthase domain"/>
    <property type="match status" value="1"/>
</dbReference>
<reference evidence="6" key="1">
    <citation type="journal article" date="2015" name="Nature">
        <title>Complex archaea that bridge the gap between prokaryotes and eukaryotes.</title>
        <authorList>
            <person name="Spang A."/>
            <person name="Saw J.H."/>
            <person name="Jorgensen S.L."/>
            <person name="Zaremba-Niedzwiedzka K."/>
            <person name="Martijn J."/>
            <person name="Lind A.E."/>
            <person name="van Eijk R."/>
            <person name="Schleper C."/>
            <person name="Guy L."/>
            <person name="Ettema T.J."/>
        </authorList>
    </citation>
    <scope>NUCLEOTIDE SEQUENCE</scope>
</reference>
<dbReference type="SUPFAM" id="SSF52242">
    <property type="entry name" value="Cobalamin (vitamin B12)-binding domain"/>
    <property type="match status" value="1"/>
</dbReference>
<comment type="similarity">
    <text evidence="1">Belongs to the methylamine corrinoid protein family.</text>
</comment>
<accession>A0A0F9BE58</accession>
<protein>
    <recommendedName>
        <fullName evidence="7">B12-binding domain-containing protein</fullName>
    </recommendedName>
</protein>
<feature type="domain" description="B12-binding" evidence="4">
    <location>
        <begin position="91"/>
        <end position="216"/>
    </location>
</feature>
<dbReference type="GO" id="GO:0046653">
    <property type="term" value="P:tetrahydrofolate metabolic process"/>
    <property type="evidence" value="ECO:0007669"/>
    <property type="project" value="TreeGrafter"/>
</dbReference>
<sequence length="216" mass="23704">MDKEKLFKDAQDIIMKSDNNGVEEVTRRALSEGIDPLEMINEGFRVGITMVGELFERGEVFLPELIQSAEVMKKASGILMAALPKGREAKRGAVVIGTVRGDIHDIGKILVVTMLQANGFEVLDLGHDVETAKFIEKAQEINADVIGTSSLLTTTMKYQKELEDELKKSGMKEKIKTIVGGAPVTRRWADRIGADAYAENASEAVRKVESLLGIKE</sequence>
<dbReference type="SMART" id="SM01018">
    <property type="entry name" value="B12-binding_2"/>
    <property type="match status" value="1"/>
</dbReference>
<gene>
    <name evidence="6" type="ORF">LCGC14_2457860</name>
</gene>
<dbReference type="PROSITE" id="PS51332">
    <property type="entry name" value="B12_BINDING"/>
    <property type="match status" value="1"/>
</dbReference>
<dbReference type="GO" id="GO:0005829">
    <property type="term" value="C:cytosol"/>
    <property type="evidence" value="ECO:0007669"/>
    <property type="project" value="TreeGrafter"/>
</dbReference>
<dbReference type="Gene3D" id="3.40.50.280">
    <property type="entry name" value="Cobalamin-binding domain"/>
    <property type="match status" value="1"/>
</dbReference>
<dbReference type="PANTHER" id="PTHR45833:SF1">
    <property type="entry name" value="METHIONINE SYNTHASE"/>
    <property type="match status" value="1"/>
</dbReference>
<name>A0A0F9BE58_9ZZZZ</name>
<proteinExistence type="inferred from homology"/>
<dbReference type="GO" id="GO:0015948">
    <property type="term" value="P:methanogenesis"/>
    <property type="evidence" value="ECO:0007669"/>
    <property type="project" value="InterPro"/>
</dbReference>
<dbReference type="InterPro" id="IPR036724">
    <property type="entry name" value="Cobalamin-bd_sf"/>
</dbReference>
<keyword evidence="2" id="KW-0479">Metal-binding</keyword>
<dbReference type="EMBL" id="LAZR01038193">
    <property type="protein sequence ID" value="KKL20199.1"/>
    <property type="molecule type" value="Genomic_DNA"/>
</dbReference>
<dbReference type="Pfam" id="PF02607">
    <property type="entry name" value="B12-binding_2"/>
    <property type="match status" value="1"/>
</dbReference>
<evidence type="ECO:0000256" key="1">
    <source>
        <dbReference type="ARBA" id="ARBA00010854"/>
    </source>
</evidence>
<dbReference type="GO" id="GO:0050667">
    <property type="term" value="P:homocysteine metabolic process"/>
    <property type="evidence" value="ECO:0007669"/>
    <property type="project" value="TreeGrafter"/>
</dbReference>
<keyword evidence="3" id="KW-0170">Cobalt</keyword>
<dbReference type="InterPro" id="IPR006158">
    <property type="entry name" value="Cobalamin-bd"/>
</dbReference>
<evidence type="ECO:0000259" key="4">
    <source>
        <dbReference type="PROSITE" id="PS51332"/>
    </source>
</evidence>
<evidence type="ECO:0000256" key="3">
    <source>
        <dbReference type="ARBA" id="ARBA00023285"/>
    </source>
</evidence>
<dbReference type="GO" id="GO:0050897">
    <property type="term" value="F:cobalt ion binding"/>
    <property type="evidence" value="ECO:0007669"/>
    <property type="project" value="InterPro"/>
</dbReference>
<dbReference type="FunFam" id="3.40.50.280:FF:000003">
    <property type="entry name" value="Dimethylamine methyltransferase corrinoid protein"/>
    <property type="match status" value="1"/>
</dbReference>
<evidence type="ECO:0000259" key="5">
    <source>
        <dbReference type="PROSITE" id="PS51337"/>
    </source>
</evidence>
<organism evidence="6">
    <name type="scientific">marine sediment metagenome</name>
    <dbReference type="NCBI Taxonomy" id="412755"/>
    <lineage>
        <taxon>unclassified sequences</taxon>
        <taxon>metagenomes</taxon>
        <taxon>ecological metagenomes</taxon>
    </lineage>
</organism>
<dbReference type="PROSITE" id="PS51337">
    <property type="entry name" value="B12_BINDING_NTER"/>
    <property type="match status" value="1"/>
</dbReference>
<dbReference type="AlphaFoldDB" id="A0A0F9BE58"/>
<dbReference type="NCBIfam" id="TIGR02370">
    <property type="entry name" value="pyl_corrinoid"/>
    <property type="match status" value="1"/>
</dbReference>
<evidence type="ECO:0000256" key="2">
    <source>
        <dbReference type="ARBA" id="ARBA00022723"/>
    </source>
</evidence>
<dbReference type="InterPro" id="IPR012741">
    <property type="entry name" value="Corrinoid_p"/>
</dbReference>
<dbReference type="GO" id="GO:0031419">
    <property type="term" value="F:cobalamin binding"/>
    <property type="evidence" value="ECO:0007669"/>
    <property type="project" value="InterPro"/>
</dbReference>
<dbReference type="InterPro" id="IPR003759">
    <property type="entry name" value="Cbl-bd_cap"/>
</dbReference>
<evidence type="ECO:0008006" key="7">
    <source>
        <dbReference type="Google" id="ProtNLM"/>
    </source>
</evidence>
<comment type="caution">
    <text evidence="6">The sequence shown here is derived from an EMBL/GenBank/DDBJ whole genome shotgun (WGS) entry which is preliminary data.</text>
</comment>
<feature type="domain" description="B12-binding N-terminal" evidence="5">
    <location>
        <begin position="1"/>
        <end position="91"/>
    </location>
</feature>
<dbReference type="Pfam" id="PF02310">
    <property type="entry name" value="B12-binding"/>
    <property type="match status" value="1"/>
</dbReference>
<dbReference type="CDD" id="cd02070">
    <property type="entry name" value="corrinoid_protein_B12-BD"/>
    <property type="match status" value="1"/>
</dbReference>